<evidence type="ECO:0000313" key="11">
    <source>
        <dbReference type="Proteomes" id="UP001165384"/>
    </source>
</evidence>
<evidence type="ECO:0000256" key="1">
    <source>
        <dbReference type="ARBA" id="ARBA00004418"/>
    </source>
</evidence>
<gene>
    <name evidence="10" type="ORF">LZ012_18290</name>
</gene>
<sequence length="339" mass="36951">MKAVRILASLLLAVLLLLVFGWALSPHDVAEAPEAALPAIPVKWEHQALRPLLAAAAPLSAKAELGQRLFFEPRLSRDDTLSCSTCHDLSHGGIDRKPVSIGVGGQLGPINAPTVFNASLNFVQFWDGRAATLEEQAAGPVHNPLEMDSSWPQVIAKLLQDDSYRSAFARLYPAGISSEAITDAIAAFERTLTTPNSRFDRFLLGDGNALNDQEQHGYRRFLELGCASCHQGVGIGGNMYQRFGVMADYFRGRPENTADLGRFNVTGKAEDRHVFKVPGLRNVALTAPYFHDASAKTLEEAVMVMGRYQLGRQLSNDDVHAIVAFLGTLTGEWQGKVLE</sequence>
<evidence type="ECO:0000256" key="2">
    <source>
        <dbReference type="ARBA" id="ARBA00022617"/>
    </source>
</evidence>
<dbReference type="PIRSF" id="PIRSF000294">
    <property type="entry name" value="Cytochrome-c_peroxidase"/>
    <property type="match status" value="1"/>
</dbReference>
<dbReference type="EMBL" id="JAKLTN010000006">
    <property type="protein sequence ID" value="MCG2578945.1"/>
    <property type="molecule type" value="Genomic_DNA"/>
</dbReference>
<dbReference type="Proteomes" id="UP001165384">
    <property type="component" value="Unassembled WGS sequence"/>
</dbReference>
<dbReference type="PANTHER" id="PTHR30600">
    <property type="entry name" value="CYTOCHROME C PEROXIDASE-RELATED"/>
    <property type="match status" value="1"/>
</dbReference>
<dbReference type="RefSeq" id="WP_275712392.1">
    <property type="nucleotide sequence ID" value="NZ_JAKLTN010000006.1"/>
</dbReference>
<keyword evidence="7 8" id="KW-0408">Iron</keyword>
<feature type="domain" description="Cytochrome c" evidence="9">
    <location>
        <begin position="212"/>
        <end position="330"/>
    </location>
</feature>
<protein>
    <submittedName>
        <fullName evidence="10">Cytochrome-c peroxidase</fullName>
    </submittedName>
</protein>
<dbReference type="Gene3D" id="1.10.760.10">
    <property type="entry name" value="Cytochrome c-like domain"/>
    <property type="match status" value="2"/>
</dbReference>
<comment type="subcellular location">
    <subcellularLocation>
        <location evidence="1">Periplasm</location>
    </subcellularLocation>
</comment>
<evidence type="ECO:0000256" key="6">
    <source>
        <dbReference type="ARBA" id="ARBA00023002"/>
    </source>
</evidence>
<evidence type="ECO:0000256" key="5">
    <source>
        <dbReference type="ARBA" id="ARBA00022764"/>
    </source>
</evidence>
<evidence type="ECO:0000256" key="8">
    <source>
        <dbReference type="PROSITE-ProRule" id="PRU00433"/>
    </source>
</evidence>
<keyword evidence="5" id="KW-0574">Periplasm</keyword>
<keyword evidence="6" id="KW-0560">Oxidoreductase</keyword>
<keyword evidence="10" id="KW-0575">Peroxidase</keyword>
<keyword evidence="3 8" id="KW-0479">Metal-binding</keyword>
<evidence type="ECO:0000256" key="4">
    <source>
        <dbReference type="ARBA" id="ARBA00022729"/>
    </source>
</evidence>
<dbReference type="InterPro" id="IPR009056">
    <property type="entry name" value="Cyt_c-like_dom"/>
</dbReference>
<dbReference type="SUPFAM" id="SSF46626">
    <property type="entry name" value="Cytochrome c"/>
    <property type="match status" value="2"/>
</dbReference>
<keyword evidence="11" id="KW-1185">Reference proteome</keyword>
<dbReference type="Pfam" id="PF03150">
    <property type="entry name" value="CCP_MauG"/>
    <property type="match status" value="1"/>
</dbReference>
<comment type="caution">
    <text evidence="10">The sequence shown here is derived from an EMBL/GenBank/DDBJ whole genome shotgun (WGS) entry which is preliminary data.</text>
</comment>
<dbReference type="PANTHER" id="PTHR30600:SF7">
    <property type="entry name" value="CYTOCHROME C PEROXIDASE-RELATED"/>
    <property type="match status" value="1"/>
</dbReference>
<keyword evidence="4" id="KW-0732">Signal</keyword>
<dbReference type="GO" id="GO:0004601">
    <property type="term" value="F:peroxidase activity"/>
    <property type="evidence" value="ECO:0007669"/>
    <property type="project" value="UniProtKB-KW"/>
</dbReference>
<name>A0ABS9K790_9RHOO</name>
<evidence type="ECO:0000313" key="10">
    <source>
        <dbReference type="EMBL" id="MCG2578945.1"/>
    </source>
</evidence>
<keyword evidence="2 8" id="KW-0349">Heme</keyword>
<evidence type="ECO:0000256" key="7">
    <source>
        <dbReference type="ARBA" id="ARBA00023004"/>
    </source>
</evidence>
<dbReference type="InterPro" id="IPR004852">
    <property type="entry name" value="Di-haem_cyt_c_peroxidsae"/>
</dbReference>
<dbReference type="InterPro" id="IPR051395">
    <property type="entry name" value="Cytochrome_c_Peroxidase/MauG"/>
</dbReference>
<dbReference type="InterPro" id="IPR036909">
    <property type="entry name" value="Cyt_c-like_dom_sf"/>
</dbReference>
<reference evidence="10" key="1">
    <citation type="submission" date="2022-01" db="EMBL/GenBank/DDBJ databases">
        <authorList>
            <person name="Jo J.-H."/>
            <person name="Im W.-T."/>
        </authorList>
    </citation>
    <scope>NUCLEOTIDE SEQUENCE</scope>
    <source>
        <strain evidence="10">XY25</strain>
    </source>
</reference>
<dbReference type="PROSITE" id="PS51007">
    <property type="entry name" value="CYTC"/>
    <property type="match status" value="2"/>
</dbReference>
<organism evidence="10 11">
    <name type="scientific">Dechloromonas hankyongensis</name>
    <dbReference type="NCBI Taxonomy" id="2908002"/>
    <lineage>
        <taxon>Bacteria</taxon>
        <taxon>Pseudomonadati</taxon>
        <taxon>Pseudomonadota</taxon>
        <taxon>Betaproteobacteria</taxon>
        <taxon>Rhodocyclales</taxon>
        <taxon>Azonexaceae</taxon>
        <taxon>Dechloromonas</taxon>
    </lineage>
</organism>
<evidence type="ECO:0000256" key="3">
    <source>
        <dbReference type="ARBA" id="ARBA00022723"/>
    </source>
</evidence>
<dbReference type="InterPro" id="IPR026259">
    <property type="entry name" value="MauG/Cytc_peroxidase"/>
</dbReference>
<evidence type="ECO:0000259" key="9">
    <source>
        <dbReference type="PROSITE" id="PS51007"/>
    </source>
</evidence>
<proteinExistence type="predicted"/>
<accession>A0ABS9K790</accession>
<feature type="domain" description="Cytochrome c" evidence="9">
    <location>
        <begin position="61"/>
        <end position="193"/>
    </location>
</feature>